<evidence type="ECO:0000256" key="6">
    <source>
        <dbReference type="ARBA" id="ARBA00022842"/>
    </source>
</evidence>
<dbReference type="Gene3D" id="3.30.540.10">
    <property type="entry name" value="Fructose-1,6-Bisphosphatase, subunit A, domain 1"/>
    <property type="match status" value="1"/>
</dbReference>
<gene>
    <name evidence="9" type="ORF">K1J50_11260</name>
</gene>
<name>A0ABS7F3J7_9PROT</name>
<protein>
    <recommendedName>
        <fullName evidence="7">Inositol-1-monophosphatase</fullName>
        <ecNumber evidence="7">3.1.3.25</ecNumber>
    </recommendedName>
</protein>
<dbReference type="PRINTS" id="PR01959">
    <property type="entry name" value="SBIMPHPHTASE"/>
</dbReference>
<dbReference type="InterPro" id="IPR020583">
    <property type="entry name" value="Inositol_monoP_metal-BS"/>
</dbReference>
<keyword evidence="10" id="KW-1185">Reference proteome</keyword>
<feature type="compositionally biased region" description="Basic and acidic residues" evidence="8">
    <location>
        <begin position="277"/>
        <end position="289"/>
    </location>
</feature>
<dbReference type="RefSeq" id="WP_220117828.1">
    <property type="nucleotide sequence ID" value="NZ_JAHZUY010000028.1"/>
</dbReference>
<dbReference type="PANTHER" id="PTHR20854">
    <property type="entry name" value="INOSITOL MONOPHOSPHATASE"/>
    <property type="match status" value="1"/>
</dbReference>
<dbReference type="InterPro" id="IPR020550">
    <property type="entry name" value="Inositol_monophosphatase_CS"/>
</dbReference>
<evidence type="ECO:0000256" key="5">
    <source>
        <dbReference type="ARBA" id="ARBA00022801"/>
    </source>
</evidence>
<comment type="similarity">
    <text evidence="3 7">Belongs to the inositol monophosphatase superfamily.</text>
</comment>
<evidence type="ECO:0000256" key="1">
    <source>
        <dbReference type="ARBA" id="ARBA00001033"/>
    </source>
</evidence>
<reference evidence="9 10" key="1">
    <citation type="submission" date="2021-08" db="EMBL/GenBank/DDBJ databases">
        <title>Caldovatus sediminis gen. nov., sp. nov., a moderately thermophilic bacterium isolated from a hot spring.</title>
        <authorList>
            <person name="Hu C.-J."/>
            <person name="Li W.-J."/>
            <person name="Xian W.-D."/>
        </authorList>
    </citation>
    <scope>NUCLEOTIDE SEQUENCE [LARGE SCALE GENOMIC DNA]</scope>
    <source>
        <strain evidence="9 10">SYSU G05006</strain>
    </source>
</reference>
<dbReference type="InterPro" id="IPR033942">
    <property type="entry name" value="IMPase"/>
</dbReference>
<dbReference type="Pfam" id="PF00459">
    <property type="entry name" value="Inositol_P"/>
    <property type="match status" value="1"/>
</dbReference>
<comment type="catalytic activity">
    <reaction evidence="1 7">
        <text>a myo-inositol phosphate + H2O = myo-inositol + phosphate</text>
        <dbReference type="Rhea" id="RHEA:24056"/>
        <dbReference type="ChEBI" id="CHEBI:15377"/>
        <dbReference type="ChEBI" id="CHEBI:17268"/>
        <dbReference type="ChEBI" id="CHEBI:43474"/>
        <dbReference type="ChEBI" id="CHEBI:84139"/>
        <dbReference type="EC" id="3.1.3.25"/>
    </reaction>
</comment>
<dbReference type="EC" id="3.1.3.25" evidence="7"/>
<evidence type="ECO:0000256" key="2">
    <source>
        <dbReference type="ARBA" id="ARBA00001946"/>
    </source>
</evidence>
<sequence>MQVLATAVRKAGRRLLRDFGEVEQLQVSVKGPSDFVSQADLRAEEVLRAELSRARPDFAFLLEESGEEGAADWRWRWVVDPLDGTTNFLHGIPHWAVSVGVERRNPAGRGGSELVAGVIYNPVADELFWAEQGKGAFLNERRLRVSARREMREAVFATGIPFAGAPRKAEFSHTLARLMPLVAGIRRFGSAALDLAWVAAGRYDGYWELNLKPWDIAAGLVIVREAGGFATDPEGGDPYASGNVVAGNPALQPRLREVVAEGIAAAARGGQGGRGDGAAERSGGEEAREALPGGGRPGG</sequence>
<dbReference type="InterPro" id="IPR000760">
    <property type="entry name" value="Inositol_monophosphatase-like"/>
</dbReference>
<organism evidence="9 10">
    <name type="scientific">Caldovatus aquaticus</name>
    <dbReference type="NCBI Taxonomy" id="2865671"/>
    <lineage>
        <taxon>Bacteria</taxon>
        <taxon>Pseudomonadati</taxon>
        <taxon>Pseudomonadota</taxon>
        <taxon>Alphaproteobacteria</taxon>
        <taxon>Acetobacterales</taxon>
        <taxon>Roseomonadaceae</taxon>
        <taxon>Caldovatus</taxon>
    </lineage>
</organism>
<dbReference type="EMBL" id="JAHZUY010000028">
    <property type="protein sequence ID" value="MBW8270064.1"/>
    <property type="molecule type" value="Genomic_DNA"/>
</dbReference>
<evidence type="ECO:0000256" key="3">
    <source>
        <dbReference type="ARBA" id="ARBA00009759"/>
    </source>
</evidence>
<evidence type="ECO:0000256" key="8">
    <source>
        <dbReference type="SAM" id="MobiDB-lite"/>
    </source>
</evidence>
<dbReference type="PANTHER" id="PTHR20854:SF4">
    <property type="entry name" value="INOSITOL-1-MONOPHOSPHATASE-RELATED"/>
    <property type="match status" value="1"/>
</dbReference>
<evidence type="ECO:0000313" key="9">
    <source>
        <dbReference type="EMBL" id="MBW8270064.1"/>
    </source>
</evidence>
<dbReference type="Proteomes" id="UP001519924">
    <property type="component" value="Unassembled WGS sequence"/>
</dbReference>
<proteinExistence type="inferred from homology"/>
<evidence type="ECO:0000256" key="7">
    <source>
        <dbReference type="RuleBase" id="RU364068"/>
    </source>
</evidence>
<dbReference type="InterPro" id="IPR022337">
    <property type="entry name" value="Inositol_monophosphatase_SuhB"/>
</dbReference>
<dbReference type="PRINTS" id="PR00377">
    <property type="entry name" value="IMPHPHTASES"/>
</dbReference>
<keyword evidence="5 7" id="KW-0378">Hydrolase</keyword>
<dbReference type="CDD" id="cd01639">
    <property type="entry name" value="IMPase"/>
    <property type="match status" value="1"/>
</dbReference>
<evidence type="ECO:0000313" key="10">
    <source>
        <dbReference type="Proteomes" id="UP001519924"/>
    </source>
</evidence>
<dbReference type="Gene3D" id="3.40.190.80">
    <property type="match status" value="1"/>
</dbReference>
<dbReference type="PROSITE" id="PS00630">
    <property type="entry name" value="IMP_2"/>
    <property type="match status" value="1"/>
</dbReference>
<dbReference type="SUPFAM" id="SSF56655">
    <property type="entry name" value="Carbohydrate phosphatase"/>
    <property type="match status" value="1"/>
</dbReference>
<keyword evidence="6 7" id="KW-0460">Magnesium</keyword>
<accession>A0ABS7F3J7</accession>
<keyword evidence="4 7" id="KW-0479">Metal-binding</keyword>
<comment type="cofactor">
    <cofactor evidence="2 7">
        <name>Mg(2+)</name>
        <dbReference type="ChEBI" id="CHEBI:18420"/>
    </cofactor>
</comment>
<dbReference type="PROSITE" id="PS00629">
    <property type="entry name" value="IMP_1"/>
    <property type="match status" value="1"/>
</dbReference>
<evidence type="ECO:0000256" key="4">
    <source>
        <dbReference type="ARBA" id="ARBA00022723"/>
    </source>
</evidence>
<feature type="region of interest" description="Disordered" evidence="8">
    <location>
        <begin position="266"/>
        <end position="299"/>
    </location>
</feature>
<comment type="caution">
    <text evidence="9">The sequence shown here is derived from an EMBL/GenBank/DDBJ whole genome shotgun (WGS) entry which is preliminary data.</text>
</comment>